<keyword evidence="2" id="KW-0732">Signal</keyword>
<feature type="chain" id="PRO_5043340710" description="Malectin-like domain-containing protein" evidence="2">
    <location>
        <begin position="19"/>
        <end position="250"/>
    </location>
</feature>
<feature type="domain" description="Malectin-like" evidence="3">
    <location>
        <begin position="113"/>
        <end position="182"/>
    </location>
</feature>
<organism evidence="4">
    <name type="scientific">Sesamum calycinum</name>
    <dbReference type="NCBI Taxonomy" id="2727403"/>
    <lineage>
        <taxon>Eukaryota</taxon>
        <taxon>Viridiplantae</taxon>
        <taxon>Streptophyta</taxon>
        <taxon>Embryophyta</taxon>
        <taxon>Tracheophyta</taxon>
        <taxon>Spermatophyta</taxon>
        <taxon>Magnoliopsida</taxon>
        <taxon>eudicotyledons</taxon>
        <taxon>Gunneridae</taxon>
        <taxon>Pentapetalae</taxon>
        <taxon>asterids</taxon>
        <taxon>lamiids</taxon>
        <taxon>Lamiales</taxon>
        <taxon>Pedaliaceae</taxon>
        <taxon>Sesamum</taxon>
    </lineage>
</organism>
<name>A0AAW2K054_9LAMI</name>
<dbReference type="EMBL" id="JACGWM010000714">
    <property type="protein sequence ID" value="KAL0300109.1"/>
    <property type="molecule type" value="Genomic_DNA"/>
</dbReference>
<proteinExistence type="predicted"/>
<dbReference type="GO" id="GO:0016020">
    <property type="term" value="C:membrane"/>
    <property type="evidence" value="ECO:0007669"/>
    <property type="project" value="UniProtKB-SubCell"/>
</dbReference>
<dbReference type="PANTHER" id="PTHR45631">
    <property type="entry name" value="OS07G0107800 PROTEIN-RELATED"/>
    <property type="match status" value="1"/>
</dbReference>
<dbReference type="Pfam" id="PF12819">
    <property type="entry name" value="Malectin_like"/>
    <property type="match status" value="1"/>
</dbReference>
<dbReference type="AlphaFoldDB" id="A0AAW2K054"/>
<accession>A0AAW2K054</accession>
<gene>
    <name evidence="4" type="ORF">Scaly_3059000</name>
</gene>
<evidence type="ECO:0000313" key="4">
    <source>
        <dbReference type="EMBL" id="KAL0300109.1"/>
    </source>
</evidence>
<reference evidence="4" key="2">
    <citation type="journal article" date="2024" name="Plant">
        <title>Genomic evolution and insights into agronomic trait innovations of Sesamum species.</title>
        <authorList>
            <person name="Miao H."/>
            <person name="Wang L."/>
            <person name="Qu L."/>
            <person name="Liu H."/>
            <person name="Sun Y."/>
            <person name="Le M."/>
            <person name="Wang Q."/>
            <person name="Wei S."/>
            <person name="Zheng Y."/>
            <person name="Lin W."/>
            <person name="Duan Y."/>
            <person name="Cao H."/>
            <person name="Xiong S."/>
            <person name="Wang X."/>
            <person name="Wei L."/>
            <person name="Li C."/>
            <person name="Ma Q."/>
            <person name="Ju M."/>
            <person name="Zhao R."/>
            <person name="Li G."/>
            <person name="Mu C."/>
            <person name="Tian Q."/>
            <person name="Mei H."/>
            <person name="Zhang T."/>
            <person name="Gao T."/>
            <person name="Zhang H."/>
        </authorList>
    </citation>
    <scope>NUCLEOTIDE SEQUENCE</scope>
    <source>
        <strain evidence="4">KEN8</strain>
    </source>
</reference>
<evidence type="ECO:0000256" key="2">
    <source>
        <dbReference type="SAM" id="SignalP"/>
    </source>
</evidence>
<comment type="subcellular location">
    <subcellularLocation>
        <location evidence="1">Membrane</location>
        <topology evidence="1">Single-pass membrane protein</topology>
    </subcellularLocation>
</comment>
<comment type="caution">
    <text evidence="4">The sequence shown here is derived from an EMBL/GenBank/DDBJ whole genome shotgun (WGS) entry which is preliminary data.</text>
</comment>
<feature type="signal peptide" evidence="2">
    <location>
        <begin position="1"/>
        <end position="18"/>
    </location>
</feature>
<evidence type="ECO:0000256" key="1">
    <source>
        <dbReference type="ARBA" id="ARBA00004167"/>
    </source>
</evidence>
<evidence type="ECO:0000259" key="3">
    <source>
        <dbReference type="Pfam" id="PF12819"/>
    </source>
</evidence>
<dbReference type="PANTHER" id="PTHR45631:SF44">
    <property type="entry name" value="CARBOHYDRATE-BINDING PROTEIN OF THE ER PROTEIN"/>
    <property type="match status" value="1"/>
</dbReference>
<dbReference type="InterPro" id="IPR024788">
    <property type="entry name" value="Malectin-like_Carb-bd_dom"/>
</dbReference>
<protein>
    <recommendedName>
        <fullName evidence="3">Malectin-like domain-containing protein</fullName>
    </recommendedName>
</protein>
<sequence>MEKLVAVLLLVSAAGAHAASFPCNHPKLRPAHRLRIDRQDNRTLQQPDMVPRQLLHRSWENQANHFIAQCLSNYDHLTILPTRRRHELLQIATNQHPEIHIPRRLLLRQLRRQSQPPVFDLSLGGQKWATVNSSATTDVPVFQELIYAPRNDNISVCLMGRKEYGSATPFISSLEATYLDEDETDINHSVYGMMRNGRLIILLLGSILGVTMKSWKGLPVQILIEDLVRMRNQKDWMFTFDGIMRRTCLS</sequence>
<reference evidence="4" key="1">
    <citation type="submission" date="2020-06" db="EMBL/GenBank/DDBJ databases">
        <authorList>
            <person name="Li T."/>
            <person name="Hu X."/>
            <person name="Zhang T."/>
            <person name="Song X."/>
            <person name="Zhang H."/>
            <person name="Dai N."/>
            <person name="Sheng W."/>
            <person name="Hou X."/>
            <person name="Wei L."/>
        </authorList>
    </citation>
    <scope>NUCLEOTIDE SEQUENCE</scope>
    <source>
        <strain evidence="4">KEN8</strain>
        <tissue evidence="4">Leaf</tissue>
    </source>
</reference>